<dbReference type="AlphaFoldDB" id="A0A6P1Z934"/>
<comment type="caution">
    <text evidence="2">The sequence shown here is derived from an EMBL/GenBank/DDBJ whole genome shotgun (WGS) entry which is preliminary data.</text>
</comment>
<proteinExistence type="predicted"/>
<dbReference type="OrthoDB" id="5463442at2"/>
<sequence length="75" mass="7642">MDGIYAAGAMGGLANALESQRTATELRQRTLNSANSSQDGLANAQCRVQNNPKPAAPLATGHAVPGVGEHINSTV</sequence>
<evidence type="ECO:0000256" key="1">
    <source>
        <dbReference type="SAM" id="MobiDB-lite"/>
    </source>
</evidence>
<name>A0A6P1Z934_9BACT</name>
<reference evidence="2 3" key="1">
    <citation type="submission" date="2018-06" db="EMBL/GenBank/DDBJ databases">
        <title>Complete genome of Desulfovibrio marinus P48SEP.</title>
        <authorList>
            <person name="Crispim J.S."/>
            <person name="Vidigal P.M.P."/>
            <person name="Silva L.C.F."/>
            <person name="Araujo L.C."/>
            <person name="Laguardia C.N."/>
            <person name="Dias R.S."/>
            <person name="Sousa M.P."/>
            <person name="Paula S.O."/>
            <person name="Silva C."/>
        </authorList>
    </citation>
    <scope>NUCLEOTIDE SEQUENCE [LARGE SCALE GENOMIC DNA]</scope>
    <source>
        <strain evidence="2 3">P48SEP</strain>
    </source>
</reference>
<evidence type="ECO:0000313" key="3">
    <source>
        <dbReference type="Proteomes" id="UP000434052"/>
    </source>
</evidence>
<accession>A0A6P1Z934</accession>
<dbReference type="Proteomes" id="UP000434052">
    <property type="component" value="Unassembled WGS sequence"/>
</dbReference>
<feature type="region of interest" description="Disordered" evidence="1">
    <location>
        <begin position="54"/>
        <end position="75"/>
    </location>
</feature>
<dbReference type="EMBL" id="QMIF01000214">
    <property type="protein sequence ID" value="TVM26746.1"/>
    <property type="molecule type" value="Genomic_DNA"/>
</dbReference>
<protein>
    <submittedName>
        <fullName evidence="2">Uncharacterized protein</fullName>
    </submittedName>
</protein>
<organism evidence="2 3">
    <name type="scientific">Oceanidesulfovibrio marinus</name>
    <dbReference type="NCBI Taxonomy" id="370038"/>
    <lineage>
        <taxon>Bacteria</taxon>
        <taxon>Pseudomonadati</taxon>
        <taxon>Thermodesulfobacteriota</taxon>
        <taxon>Desulfovibrionia</taxon>
        <taxon>Desulfovibrionales</taxon>
        <taxon>Desulfovibrionaceae</taxon>
        <taxon>Oceanidesulfovibrio</taxon>
    </lineage>
</organism>
<evidence type="ECO:0000313" key="2">
    <source>
        <dbReference type="EMBL" id="TVM26746.1"/>
    </source>
</evidence>
<gene>
    <name evidence="2" type="ORF">DQK91_22820</name>
</gene>